<keyword evidence="3" id="KW-1185">Reference proteome</keyword>
<proteinExistence type="predicted"/>
<evidence type="ECO:0000256" key="1">
    <source>
        <dbReference type="SAM" id="MobiDB-lite"/>
    </source>
</evidence>
<reference evidence="2 3" key="1">
    <citation type="journal article" date="2024" name="G3 (Bethesda)">
        <title>Genome assembly of Hibiscus sabdariffa L. provides insights into metabolisms of medicinal natural products.</title>
        <authorList>
            <person name="Kim T."/>
        </authorList>
    </citation>
    <scope>NUCLEOTIDE SEQUENCE [LARGE SCALE GENOMIC DNA]</scope>
    <source>
        <strain evidence="2">TK-2024</strain>
        <tissue evidence="2">Old leaves</tissue>
    </source>
</reference>
<protein>
    <submittedName>
        <fullName evidence="2">Uncharacterized protein</fullName>
    </submittedName>
</protein>
<feature type="region of interest" description="Disordered" evidence="1">
    <location>
        <begin position="154"/>
        <end position="177"/>
    </location>
</feature>
<evidence type="ECO:0000313" key="2">
    <source>
        <dbReference type="EMBL" id="KAK9004326.1"/>
    </source>
</evidence>
<name>A0ABR2QV39_9ROSI</name>
<accession>A0ABR2QV39</accession>
<dbReference type="EMBL" id="JBBPBN010000031">
    <property type="protein sequence ID" value="KAK9004326.1"/>
    <property type="molecule type" value="Genomic_DNA"/>
</dbReference>
<evidence type="ECO:0000313" key="3">
    <source>
        <dbReference type="Proteomes" id="UP001396334"/>
    </source>
</evidence>
<organism evidence="2 3">
    <name type="scientific">Hibiscus sabdariffa</name>
    <name type="common">roselle</name>
    <dbReference type="NCBI Taxonomy" id="183260"/>
    <lineage>
        <taxon>Eukaryota</taxon>
        <taxon>Viridiplantae</taxon>
        <taxon>Streptophyta</taxon>
        <taxon>Embryophyta</taxon>
        <taxon>Tracheophyta</taxon>
        <taxon>Spermatophyta</taxon>
        <taxon>Magnoliopsida</taxon>
        <taxon>eudicotyledons</taxon>
        <taxon>Gunneridae</taxon>
        <taxon>Pentapetalae</taxon>
        <taxon>rosids</taxon>
        <taxon>malvids</taxon>
        <taxon>Malvales</taxon>
        <taxon>Malvaceae</taxon>
        <taxon>Malvoideae</taxon>
        <taxon>Hibiscus</taxon>
    </lineage>
</organism>
<sequence length="177" mass="19668">MSQFPSPYLFGVRSSMEINHTRIRYHIYAQWPGGIQWMAMVSIQNGNNGVQVKNLELRSDVLSPVYLCKLDISAELDGSNLYDQCMSLMNVERNKDLSKDVTMLVNLKNGGRPVQNTSIVVLSPSLIPTTNASVFQNCQILVFGCMSTEVPKPVLNGNKAEESKNDQMNSGDVVEHS</sequence>
<comment type="caution">
    <text evidence="2">The sequence shown here is derived from an EMBL/GenBank/DDBJ whole genome shotgun (WGS) entry which is preliminary data.</text>
</comment>
<dbReference type="Proteomes" id="UP001396334">
    <property type="component" value="Unassembled WGS sequence"/>
</dbReference>
<gene>
    <name evidence="2" type="ORF">V6N11_002128</name>
</gene>